<proteinExistence type="predicted"/>
<protein>
    <recommendedName>
        <fullName evidence="3">Zinc ribbon domain-containing protein</fullName>
    </recommendedName>
</protein>
<dbReference type="AlphaFoldDB" id="A0A1X0Y7L8"/>
<evidence type="ECO:0008006" key="3">
    <source>
        <dbReference type="Google" id="ProtNLM"/>
    </source>
</evidence>
<organism evidence="1 2">
    <name type="scientific">Mycobacterium simiae</name>
    <name type="common">Mycobacterium habana</name>
    <dbReference type="NCBI Taxonomy" id="1784"/>
    <lineage>
        <taxon>Bacteria</taxon>
        <taxon>Bacillati</taxon>
        <taxon>Actinomycetota</taxon>
        <taxon>Actinomycetes</taxon>
        <taxon>Mycobacteriales</taxon>
        <taxon>Mycobacteriaceae</taxon>
        <taxon>Mycobacterium</taxon>
        <taxon>Mycobacterium simiae complex</taxon>
    </lineage>
</organism>
<evidence type="ECO:0000313" key="2">
    <source>
        <dbReference type="Proteomes" id="UP000193040"/>
    </source>
</evidence>
<evidence type="ECO:0000313" key="1">
    <source>
        <dbReference type="EMBL" id="ORJ61155.1"/>
    </source>
</evidence>
<sequence length="169" mass="17869">MLFDSETVTLLLGEVSNVLRLSYSDLTGLAIGGRGDFVTTSGGGWSAGVIVPGGLGGQPYNPMAGIDNAASALFDSFLITTILNKLTTVKKHNIETIVHLQWTSGSVTVLNTRLAPTRWSTLLAPVIQRIHQQATETATLAAADQKVCPYCAETIKAAAIKCRYCGSDV</sequence>
<accession>A0A1X0Y7L8</accession>
<name>A0A1X0Y7L8_MYCSI</name>
<dbReference type="EMBL" id="MZZM01000016">
    <property type="protein sequence ID" value="ORJ61155.1"/>
    <property type="molecule type" value="Genomic_DNA"/>
</dbReference>
<reference evidence="1 2" key="1">
    <citation type="submission" date="2017-03" db="EMBL/GenBank/DDBJ databases">
        <title>Genomic insights into Mycobacterium simiae human colonization.</title>
        <authorList>
            <person name="Steffani J.L."/>
            <person name="Brunck M.E."/>
            <person name="Cruz E."/>
            <person name="Montiel R."/>
            <person name="Barona F."/>
        </authorList>
    </citation>
    <scope>NUCLEOTIDE SEQUENCE [LARGE SCALE GENOMIC DNA]</scope>
    <source>
        <strain evidence="1 2">MsiGto</strain>
    </source>
</reference>
<dbReference type="Proteomes" id="UP000193040">
    <property type="component" value="Unassembled WGS sequence"/>
</dbReference>
<keyword evidence="2" id="KW-1185">Reference proteome</keyword>
<gene>
    <name evidence="1" type="ORF">B5M45_13065</name>
</gene>
<comment type="caution">
    <text evidence="1">The sequence shown here is derived from an EMBL/GenBank/DDBJ whole genome shotgun (WGS) entry which is preliminary data.</text>
</comment>